<dbReference type="AlphaFoldDB" id="A0A813IWG9"/>
<proteinExistence type="predicted"/>
<feature type="compositionally biased region" description="Polar residues" evidence="1">
    <location>
        <begin position="18"/>
        <end position="35"/>
    </location>
</feature>
<feature type="region of interest" description="Disordered" evidence="1">
    <location>
        <begin position="439"/>
        <end position="461"/>
    </location>
</feature>
<comment type="caution">
    <text evidence="3">The sequence shown here is derived from an EMBL/GenBank/DDBJ whole genome shotgun (WGS) entry which is preliminary data.</text>
</comment>
<feature type="transmembrane region" description="Helical" evidence="2">
    <location>
        <begin position="162"/>
        <end position="183"/>
    </location>
</feature>
<protein>
    <submittedName>
        <fullName evidence="3">Uncharacterized protein</fullName>
    </submittedName>
</protein>
<feature type="compositionally biased region" description="Acidic residues" evidence="1">
    <location>
        <begin position="448"/>
        <end position="461"/>
    </location>
</feature>
<dbReference type="EMBL" id="CAJNNW010016844">
    <property type="protein sequence ID" value="CAE8659854.1"/>
    <property type="molecule type" value="Genomic_DNA"/>
</dbReference>
<feature type="transmembrane region" description="Helical" evidence="2">
    <location>
        <begin position="220"/>
        <end position="243"/>
    </location>
</feature>
<keyword evidence="2" id="KW-0472">Membrane</keyword>
<name>A0A813IWG9_POLGL</name>
<evidence type="ECO:0000256" key="2">
    <source>
        <dbReference type="SAM" id="Phobius"/>
    </source>
</evidence>
<feature type="transmembrane region" description="Helical" evidence="2">
    <location>
        <begin position="123"/>
        <end position="142"/>
    </location>
</feature>
<feature type="transmembrane region" description="Helical" evidence="2">
    <location>
        <begin position="190"/>
        <end position="214"/>
    </location>
</feature>
<evidence type="ECO:0000313" key="3">
    <source>
        <dbReference type="EMBL" id="CAE8659854.1"/>
    </source>
</evidence>
<evidence type="ECO:0000313" key="4">
    <source>
        <dbReference type="Proteomes" id="UP000626109"/>
    </source>
</evidence>
<accession>A0A813IWG9</accession>
<organism evidence="3 4">
    <name type="scientific">Polarella glacialis</name>
    <name type="common">Dinoflagellate</name>
    <dbReference type="NCBI Taxonomy" id="89957"/>
    <lineage>
        <taxon>Eukaryota</taxon>
        <taxon>Sar</taxon>
        <taxon>Alveolata</taxon>
        <taxon>Dinophyceae</taxon>
        <taxon>Suessiales</taxon>
        <taxon>Suessiaceae</taxon>
        <taxon>Polarella</taxon>
    </lineage>
</organism>
<keyword evidence="2" id="KW-0812">Transmembrane</keyword>
<sequence>MTPIAESEPRTGPLGRQHSPNGAMQPQEQPRTTSGRTRRRYETTAGDAAGGISASVSASPCETPPEVPVQMIWNSPNRPTAQERHAEHGSEVKLFSFFEELAEPVKKLGHAAWRSRGKAARDVKAYVSLFVAVLFSMPRRGLNVLQNPKLHSFLAEEEDPQALAAMMVGTGGALCLGSVGAVIGATVGAVLGLAVGAVPAFFTLGLSLPIGAALGGTAGLLTGATTGSSAGFVAGATSGSFVAHFRAEIRHSVLYVGSKLYDVYDVLVLRPVGAAKATKRRVGQGVQSSADYTRAKAQASAELVLATKRRVGQGVQNSADFTLAKAQASAELAREVAADPRVQVSAAGAGVGAAALGTAGAASGAMFGGTVGALAGVIPAVFTFGLSIPIGAVIGGSAGLLAGGAAGTGAGFAGGGALAFAGYTWRWVPGVIMRSATQKAAPNRAVTEEEPEAEVDFDLYG</sequence>
<feature type="transmembrane region" description="Helical" evidence="2">
    <location>
        <begin position="400"/>
        <end position="425"/>
    </location>
</feature>
<keyword evidence="2" id="KW-1133">Transmembrane helix</keyword>
<dbReference type="Proteomes" id="UP000626109">
    <property type="component" value="Unassembled WGS sequence"/>
</dbReference>
<gene>
    <name evidence="3" type="ORF">PGLA2088_LOCUS13905</name>
</gene>
<evidence type="ECO:0000256" key="1">
    <source>
        <dbReference type="SAM" id="MobiDB-lite"/>
    </source>
</evidence>
<feature type="transmembrane region" description="Helical" evidence="2">
    <location>
        <begin position="371"/>
        <end position="394"/>
    </location>
</feature>
<feature type="region of interest" description="Disordered" evidence="1">
    <location>
        <begin position="1"/>
        <end position="64"/>
    </location>
</feature>
<reference evidence="3" key="1">
    <citation type="submission" date="2021-02" db="EMBL/GenBank/DDBJ databases">
        <authorList>
            <person name="Dougan E. K."/>
            <person name="Rhodes N."/>
            <person name="Thang M."/>
            <person name="Chan C."/>
        </authorList>
    </citation>
    <scope>NUCLEOTIDE SEQUENCE</scope>
</reference>
<feature type="compositionally biased region" description="Low complexity" evidence="1">
    <location>
        <begin position="45"/>
        <end position="59"/>
    </location>
</feature>